<organism evidence="1">
    <name type="scientific">Rhizophagus irregularis (strain DAOM 181602 / DAOM 197198 / MUCL 43194)</name>
    <name type="common">Arbuscular mycorrhizal fungus</name>
    <name type="synonym">Glomus intraradices</name>
    <dbReference type="NCBI Taxonomy" id="747089"/>
    <lineage>
        <taxon>Eukaryota</taxon>
        <taxon>Fungi</taxon>
        <taxon>Fungi incertae sedis</taxon>
        <taxon>Mucoromycota</taxon>
        <taxon>Glomeromycotina</taxon>
        <taxon>Glomeromycetes</taxon>
        <taxon>Glomerales</taxon>
        <taxon>Glomeraceae</taxon>
        <taxon>Rhizophagus</taxon>
    </lineage>
</organism>
<dbReference type="AlphaFoldDB" id="U9SLT0"/>
<sequence length="70" mass="8045">MNVLTAILLVVSFITFKFYQLTKVPKGLKNVPTLSFLDFLITIYINAGPDKRWEYAQFNRLGPMGIGFSW</sequence>
<gene>
    <name evidence="1" type="ORF">GLOINDRAFT_1388</name>
</gene>
<dbReference type="EMBL" id="KI300778">
    <property type="protein sequence ID" value="ERZ96016.1"/>
    <property type="molecule type" value="Genomic_DNA"/>
</dbReference>
<proteinExistence type="predicted"/>
<evidence type="ECO:0000313" key="1">
    <source>
        <dbReference type="EMBL" id="ERZ96016.1"/>
    </source>
</evidence>
<name>U9SLT0_RHIID</name>
<accession>U9SLT0</accession>
<dbReference type="HOGENOM" id="CLU_2759131_0_0_1"/>
<protein>
    <submittedName>
        <fullName evidence="1">Uncharacterized protein</fullName>
    </submittedName>
</protein>
<reference evidence="1" key="1">
    <citation type="submission" date="2013-07" db="EMBL/GenBank/DDBJ databases">
        <title>The genome of an arbuscular mycorrhizal fungus provides insights into the evolution of the oldest plant symbiosis.</title>
        <authorList>
            <consortium name="DOE Joint Genome Institute"/>
            <person name="Tisserant E."/>
            <person name="Malbreil M."/>
            <person name="Kuo A."/>
            <person name="Kohler A."/>
            <person name="Symeonidi A."/>
            <person name="Balestrini R."/>
            <person name="Charron P."/>
            <person name="Duensing N."/>
            <person name="Frei-dit-Frey N."/>
            <person name="Gianinazzi-Pearson V."/>
            <person name="Gilbert B."/>
            <person name="Handa Y."/>
            <person name="Hijri M."/>
            <person name="Kaul R."/>
            <person name="Kawaguchi M."/>
            <person name="Krajinski F."/>
            <person name="Lammers P."/>
            <person name="Lapierre D."/>
            <person name="Masclaux F.G."/>
            <person name="Murat C."/>
            <person name="Morin E."/>
            <person name="Ndikumana S."/>
            <person name="Pagni M."/>
            <person name="Petitpierre D."/>
            <person name="Requena N."/>
            <person name="Rosikiewicz P."/>
            <person name="Riley R."/>
            <person name="Saito K."/>
            <person name="San Clemente H."/>
            <person name="Shapiro H."/>
            <person name="van Tuinen D."/>
            <person name="Becard G."/>
            <person name="Bonfante P."/>
            <person name="Paszkowski U."/>
            <person name="Shachar-Hill Y."/>
            <person name="Young J.P."/>
            <person name="Sanders I.R."/>
            <person name="Henrissat B."/>
            <person name="Rensing S.A."/>
            <person name="Grigoriev I.V."/>
            <person name="Corradi N."/>
            <person name="Roux C."/>
            <person name="Martin F."/>
        </authorList>
    </citation>
    <scope>NUCLEOTIDE SEQUENCE</scope>
    <source>
        <strain evidence="1">DAOM 197198</strain>
    </source>
</reference>